<evidence type="ECO:0000259" key="4">
    <source>
        <dbReference type="PROSITE" id="PS50013"/>
    </source>
</evidence>
<feature type="domain" description="Chromo" evidence="4">
    <location>
        <begin position="253"/>
        <end position="315"/>
    </location>
</feature>
<feature type="non-terminal residue" evidence="5">
    <location>
        <position position="468"/>
    </location>
</feature>
<comment type="caution">
    <text evidence="5">The sequence shown here is derived from an EMBL/GenBank/DDBJ whole genome shotgun (WGS) entry which is preliminary data.</text>
</comment>
<feature type="compositionally biased region" description="Basic and acidic residues" evidence="3">
    <location>
        <begin position="435"/>
        <end position="455"/>
    </location>
</feature>
<dbReference type="PROSITE" id="PS50013">
    <property type="entry name" value="CHROMO_2"/>
    <property type="match status" value="1"/>
</dbReference>
<dbReference type="InterPro" id="IPR027417">
    <property type="entry name" value="P-loop_NTPase"/>
</dbReference>
<dbReference type="PROSITE" id="PS00211">
    <property type="entry name" value="ABC_TRANSPORTER_1"/>
    <property type="match status" value="1"/>
</dbReference>
<dbReference type="PANTHER" id="PTHR19211">
    <property type="entry name" value="ATP-BINDING TRANSPORT PROTEIN-RELATED"/>
    <property type="match status" value="1"/>
</dbReference>
<dbReference type="InterPro" id="IPR023780">
    <property type="entry name" value="Chromo_domain"/>
</dbReference>
<feature type="region of interest" description="Disordered" evidence="3">
    <location>
        <begin position="431"/>
        <end position="468"/>
    </location>
</feature>
<dbReference type="InterPro" id="IPR016197">
    <property type="entry name" value="Chromo-like_dom_sf"/>
</dbReference>
<dbReference type="InterPro" id="IPR017871">
    <property type="entry name" value="ABC_transporter-like_CS"/>
</dbReference>
<reference evidence="5" key="1">
    <citation type="submission" date="2023-10" db="EMBL/GenBank/DDBJ databases">
        <authorList>
            <person name="Chen Y."/>
            <person name="Shah S."/>
            <person name="Dougan E. K."/>
            <person name="Thang M."/>
            <person name="Chan C."/>
        </authorList>
    </citation>
    <scope>NUCLEOTIDE SEQUENCE [LARGE SCALE GENOMIC DNA]</scope>
</reference>
<dbReference type="InterPro" id="IPR036691">
    <property type="entry name" value="Endo/exonu/phosph_ase_sf"/>
</dbReference>
<proteinExistence type="predicted"/>
<evidence type="ECO:0000313" key="6">
    <source>
        <dbReference type="Proteomes" id="UP001189429"/>
    </source>
</evidence>
<dbReference type="SUPFAM" id="SSF54160">
    <property type="entry name" value="Chromo domain-like"/>
    <property type="match status" value="1"/>
</dbReference>
<keyword evidence="2" id="KW-0677">Repeat</keyword>
<dbReference type="SUPFAM" id="SSF56219">
    <property type="entry name" value="DNase I-like"/>
    <property type="match status" value="1"/>
</dbReference>
<protein>
    <recommendedName>
        <fullName evidence="4">Chromo domain-containing protein</fullName>
    </recommendedName>
</protein>
<evidence type="ECO:0000256" key="3">
    <source>
        <dbReference type="SAM" id="MobiDB-lite"/>
    </source>
</evidence>
<dbReference type="EMBL" id="CAUYUJ010018923">
    <property type="protein sequence ID" value="CAK0887303.1"/>
    <property type="molecule type" value="Genomic_DNA"/>
</dbReference>
<keyword evidence="6" id="KW-1185">Reference proteome</keyword>
<evidence type="ECO:0000256" key="1">
    <source>
        <dbReference type="ARBA" id="ARBA00022490"/>
    </source>
</evidence>
<dbReference type="PANTHER" id="PTHR19211:SF14">
    <property type="entry name" value="ATP-BINDING CASSETTE SUB-FAMILY F MEMBER 1"/>
    <property type="match status" value="1"/>
</dbReference>
<dbReference type="SUPFAM" id="SSF52540">
    <property type="entry name" value="P-loop containing nucleoside triphosphate hydrolases"/>
    <property type="match status" value="1"/>
</dbReference>
<dbReference type="InterPro" id="IPR000953">
    <property type="entry name" value="Chromo/chromo_shadow_dom"/>
</dbReference>
<keyword evidence="1" id="KW-0963">Cytoplasm</keyword>
<dbReference type="Gene3D" id="2.40.50.990">
    <property type="match status" value="1"/>
</dbReference>
<dbReference type="InterPro" id="IPR050611">
    <property type="entry name" value="ABCF"/>
</dbReference>
<evidence type="ECO:0000313" key="5">
    <source>
        <dbReference type="EMBL" id="CAK0887303.1"/>
    </source>
</evidence>
<dbReference type="Proteomes" id="UP001189429">
    <property type="component" value="Unassembled WGS sequence"/>
</dbReference>
<dbReference type="InterPro" id="IPR047038">
    <property type="entry name" value="eEF3_chromodomain-like_sf"/>
</dbReference>
<evidence type="ECO:0000256" key="2">
    <source>
        <dbReference type="ARBA" id="ARBA00022737"/>
    </source>
</evidence>
<organism evidence="5 6">
    <name type="scientific">Prorocentrum cordatum</name>
    <dbReference type="NCBI Taxonomy" id="2364126"/>
    <lineage>
        <taxon>Eukaryota</taxon>
        <taxon>Sar</taxon>
        <taxon>Alveolata</taxon>
        <taxon>Dinophyceae</taxon>
        <taxon>Prorocentrales</taxon>
        <taxon>Prorocentraceae</taxon>
        <taxon>Prorocentrum</taxon>
    </lineage>
</organism>
<sequence length="468" mass="52827">MTFHLQYVDIQLAKPSCHFLRLGDERAGVGFIVHPSFRHSVVGFCQATDRMASLKLRIPGGKAVIFSAYAPHSGYEFRRRFDFFTSLSEFVSTRSAHGPKLVLGDMNAKLYGQLDGESDAVGPYIFKHPHQTCKEDANRHLMVEMCENLNMCVANTFFDVPDHNLVTNYNVGTPAGLQIGSSTHSQIDFVLCERTFLRDITGVAARSTPLHYMQTRFRQGWDEEAQKRLMLPQSPEEEEYRKEMAVKHGKRGKEVENLLSRRKEGKRILYEVKWKGLDDAKQNTYESVQKLRLLGVEKMAAALDDRLACAETGLRPLSTREIVKHLEPFGINEDMTTHRMISGFSAGQKSKLMLGASMWTKPHVIPFDEPTNYLDFQTVKSLGRAIQLFRGGTIVVTHNEDFLQATCEEIWHVEDGYVNVQGKNGQIKGLSAKNEQARMAKEKQKAEAKVERDVKAASGPSEAEKALQ</sequence>
<dbReference type="Pfam" id="PF00385">
    <property type="entry name" value="Chromo"/>
    <property type="match status" value="1"/>
</dbReference>
<dbReference type="Gene3D" id="3.40.50.300">
    <property type="entry name" value="P-loop containing nucleotide triphosphate hydrolases"/>
    <property type="match status" value="1"/>
</dbReference>
<accession>A0ABN9WPF4</accession>
<gene>
    <name evidence="5" type="ORF">PCOR1329_LOCUS68399</name>
</gene>
<name>A0ABN9WPF4_9DINO</name>